<dbReference type="PANTHER" id="PTHR46738:SF1">
    <property type="entry name" value="UBIQUITIN-ASSOCIATED DOMAIN-CONTAINING PROTEIN 1"/>
    <property type="match status" value="1"/>
</dbReference>
<dbReference type="HOGENOM" id="CLU_035938_0_0_1"/>
<evidence type="ECO:0000313" key="2">
    <source>
        <dbReference type="Ensembl" id="ENSLAFP00000024426.1"/>
    </source>
</evidence>
<organism evidence="2 3">
    <name type="scientific">Loxodonta africana</name>
    <name type="common">African elephant</name>
    <dbReference type="NCBI Taxonomy" id="9785"/>
    <lineage>
        <taxon>Eukaryota</taxon>
        <taxon>Metazoa</taxon>
        <taxon>Chordata</taxon>
        <taxon>Craniata</taxon>
        <taxon>Vertebrata</taxon>
        <taxon>Euteleostomi</taxon>
        <taxon>Mammalia</taxon>
        <taxon>Eutheria</taxon>
        <taxon>Afrotheria</taxon>
        <taxon>Proboscidea</taxon>
        <taxon>Elephantidae</taxon>
        <taxon>Loxodonta</taxon>
    </lineage>
</organism>
<evidence type="ECO:0000313" key="3">
    <source>
        <dbReference type="Proteomes" id="UP000007646"/>
    </source>
</evidence>
<dbReference type="OMA" id="XCEWLLG"/>
<feature type="compositionally biased region" description="Basic and acidic residues" evidence="1">
    <location>
        <begin position="76"/>
        <end position="90"/>
    </location>
</feature>
<dbReference type="STRING" id="9785.ENSLAFP00000024426"/>
<reference evidence="2 3" key="1">
    <citation type="submission" date="2009-06" db="EMBL/GenBank/DDBJ databases">
        <title>The Genome Sequence of Loxodonta africana (African elephant).</title>
        <authorList>
            <person name="Di Palma F."/>
            <person name="Heiman D."/>
            <person name="Young S."/>
            <person name="Johnson J."/>
            <person name="Lander E.S."/>
            <person name="Lindblad-Toh K."/>
        </authorList>
    </citation>
    <scope>NUCLEOTIDE SEQUENCE [LARGE SCALE GENOMIC DNA]</scope>
    <source>
        <strain evidence="2 3">Isolate ISIS603380</strain>
    </source>
</reference>
<feature type="region of interest" description="Disordered" evidence="1">
    <location>
        <begin position="152"/>
        <end position="177"/>
    </location>
</feature>
<protein>
    <submittedName>
        <fullName evidence="2">Uncharacterized protein</fullName>
    </submittedName>
</protein>
<sequence length="317" mass="35569">AERLEEAIEDISVNREERWLKRCAHGNLEDRKSVTHHKLVPAGPERVLDDTKAILEEGVSHKDEQVPVPLPQMADVSEKKEDPKAPERAISRAAANPPSYDTDRAVVQTNTRDFQTELRKMLVAFMEVAQKLPVLNPDASELFKKANAMLDDDEEERADDSGSRVASGARGRRGTNTRARWDECGAEARADPTEVFKKMGRKREFPADAQALFPNGDGFDEKEVIAALRVNNPQKAACEWLLGDRKPSPKLDRHRDPQPLFPAILGNPVVRLGTDLKTVLAFEDVLENSLNGTPWMSDLERPVMLQISRIFQTLSHK</sequence>
<name>G3U9B8_LOXAF</name>
<reference evidence="2" key="3">
    <citation type="submission" date="2025-09" db="UniProtKB">
        <authorList>
            <consortium name="Ensembl"/>
        </authorList>
    </citation>
    <scope>IDENTIFICATION</scope>
    <source>
        <strain evidence="2">Isolate ISIS603380</strain>
    </source>
</reference>
<dbReference type="eggNOG" id="ENOG502QQQ6">
    <property type="taxonomic scope" value="Eukaryota"/>
</dbReference>
<dbReference type="InParanoid" id="G3U9B8"/>
<proteinExistence type="predicted"/>
<accession>G3U9B8</accession>
<keyword evidence="3" id="KW-1185">Reference proteome</keyword>
<dbReference type="PANTHER" id="PTHR46738">
    <property type="entry name" value="UBIQUITIN-ASSOCIATED DOMAIN-CONTAINING PROTEIN 1"/>
    <property type="match status" value="1"/>
</dbReference>
<dbReference type="GO" id="GO:0000151">
    <property type="term" value="C:ubiquitin ligase complex"/>
    <property type="evidence" value="ECO:0007669"/>
    <property type="project" value="TreeGrafter"/>
</dbReference>
<dbReference type="AlphaFoldDB" id="G3U9B8"/>
<dbReference type="Ensembl" id="ENSLAFT00000029058.1">
    <property type="protein sequence ID" value="ENSLAFP00000024426.1"/>
    <property type="gene ID" value="ENSLAFG00000027761.1"/>
</dbReference>
<evidence type="ECO:0000256" key="1">
    <source>
        <dbReference type="SAM" id="MobiDB-lite"/>
    </source>
</evidence>
<dbReference type="Proteomes" id="UP000007646">
    <property type="component" value="Unassembled WGS sequence"/>
</dbReference>
<reference evidence="2" key="2">
    <citation type="submission" date="2025-08" db="UniProtKB">
        <authorList>
            <consortium name="Ensembl"/>
        </authorList>
    </citation>
    <scope>IDENTIFICATION</scope>
    <source>
        <strain evidence="2">Isolate ISIS603380</strain>
    </source>
</reference>
<dbReference type="InterPro" id="IPR052476">
    <property type="entry name" value="UBAC1"/>
</dbReference>
<feature type="region of interest" description="Disordered" evidence="1">
    <location>
        <begin position="58"/>
        <end position="101"/>
    </location>
</feature>
<dbReference type="GeneTree" id="ENSGT00390000014658"/>